<dbReference type="PANTHER" id="PTHR39596:SF2">
    <property type="entry name" value="HET DOMAIN PROTEIN (AFU_ORTHOLOGUE AFUA_1G17550)-RELATED"/>
    <property type="match status" value="1"/>
</dbReference>
<dbReference type="InParanoid" id="A0A194WVR6"/>
<proteinExistence type="predicted"/>
<evidence type="ECO:0000313" key="2">
    <source>
        <dbReference type="EMBL" id="KUJ12058.1"/>
    </source>
</evidence>
<organism evidence="2 3">
    <name type="scientific">Mollisia scopiformis</name>
    <name type="common">Conifer needle endophyte fungus</name>
    <name type="synonym">Phialocephala scopiformis</name>
    <dbReference type="NCBI Taxonomy" id="149040"/>
    <lineage>
        <taxon>Eukaryota</taxon>
        <taxon>Fungi</taxon>
        <taxon>Dikarya</taxon>
        <taxon>Ascomycota</taxon>
        <taxon>Pezizomycotina</taxon>
        <taxon>Leotiomycetes</taxon>
        <taxon>Helotiales</taxon>
        <taxon>Mollisiaceae</taxon>
        <taxon>Mollisia</taxon>
    </lineage>
</organism>
<name>A0A194WVR6_MOLSC</name>
<dbReference type="Pfam" id="PF06985">
    <property type="entry name" value="HET"/>
    <property type="match status" value="1"/>
</dbReference>
<dbReference type="InterPro" id="IPR010730">
    <property type="entry name" value="HET"/>
</dbReference>
<dbReference type="GeneID" id="28823120"/>
<dbReference type="Proteomes" id="UP000070700">
    <property type="component" value="Unassembled WGS sequence"/>
</dbReference>
<protein>
    <recommendedName>
        <fullName evidence="1">Heterokaryon incompatibility domain-containing protein</fullName>
    </recommendedName>
</protein>
<dbReference type="OrthoDB" id="2426273at2759"/>
<sequence>MEHLPPVTKAYEPISVPFIGETEYDGLEFASYPTRRGFDLDRLLQGDLQGRSTEAVASFLQDWLYFGFMHELLGIEIQRGDFVRTDDAGREWITAQKLPGLLYLVRQQIEIEKALPYYTAEFIKKRNQRVADCLSLEYHVWEQLSRLPANPLPPEVSLSIQFLAITLQVGVTQLLMSKSAGQLAYRNDIPWERGLHFRITRSPFLTDRMVKQGWCPIVIEQIRSHSNVVGQYYASLLGPPLRKLDHSCCSKDDKDCQGIAQLRSLKLGHETENCQCQILTVDHTKLHAIINEHEIPILRLVEENGVPTLDVISSSSEPGLEYTAMSHVWTDGWGNPDSNSLPLCRVQKLVASIAASYEMPDFKLKFPDPENVKWYRYAKNDNRVFFWMDTLCVPRSPVHIYARAILQMRDVYANAERVLVFDAELMAAIAEATYEELNMRIRCSRWIRRLWTLQEAVLGKRLIFQFKERCRMLETSSLNWMARRNDLGLNYFNTVGWDCDTTFHLYGNMQGVDLIDYLWKLLISDRAVTVESDEPICGAILMNFDMKALMEAPIPDRMKIFWKLHKDQMPISILFVPGSRLRQKGYRWAPSSLLPCQKVGIRMNERGTVTDEGFRIKLPAYSCFTITPLLNKITAAVVQFLLDGNKYYIKKSPVRSNPPWEGLELHSRANLALVIEVVLRVT</sequence>
<dbReference type="KEGG" id="psco:LY89DRAFT_673847"/>
<dbReference type="PANTHER" id="PTHR39596">
    <property type="match status" value="1"/>
</dbReference>
<dbReference type="EMBL" id="KQ947425">
    <property type="protein sequence ID" value="KUJ12058.1"/>
    <property type="molecule type" value="Genomic_DNA"/>
</dbReference>
<keyword evidence="3" id="KW-1185">Reference proteome</keyword>
<dbReference type="AlphaFoldDB" id="A0A194WVR6"/>
<feature type="domain" description="Heterokaryon incompatibility" evidence="1">
    <location>
        <begin position="322"/>
        <end position="421"/>
    </location>
</feature>
<dbReference type="RefSeq" id="XP_018066413.1">
    <property type="nucleotide sequence ID" value="XM_018213394.1"/>
</dbReference>
<evidence type="ECO:0000313" key="3">
    <source>
        <dbReference type="Proteomes" id="UP000070700"/>
    </source>
</evidence>
<gene>
    <name evidence="2" type="ORF">LY89DRAFT_673847</name>
</gene>
<reference evidence="2 3" key="1">
    <citation type="submission" date="2015-10" db="EMBL/GenBank/DDBJ databases">
        <title>Full genome of DAOMC 229536 Phialocephala scopiformis, a fungal endophyte of spruce producing the potent anti-insectan compound rugulosin.</title>
        <authorList>
            <consortium name="DOE Joint Genome Institute"/>
            <person name="Walker A.K."/>
            <person name="Frasz S.L."/>
            <person name="Seifert K.A."/>
            <person name="Miller J.D."/>
            <person name="Mondo S.J."/>
            <person name="Labutti K."/>
            <person name="Lipzen A."/>
            <person name="Dockter R."/>
            <person name="Kennedy M."/>
            <person name="Grigoriev I.V."/>
            <person name="Spatafora J.W."/>
        </authorList>
    </citation>
    <scope>NUCLEOTIDE SEQUENCE [LARGE SCALE GENOMIC DNA]</scope>
    <source>
        <strain evidence="2 3">CBS 120377</strain>
    </source>
</reference>
<evidence type="ECO:0000259" key="1">
    <source>
        <dbReference type="Pfam" id="PF06985"/>
    </source>
</evidence>
<accession>A0A194WVR6</accession>